<reference evidence="2 3" key="1">
    <citation type="submission" date="2018-03" db="EMBL/GenBank/DDBJ databases">
        <authorList>
            <person name="Keele B.F."/>
        </authorList>
    </citation>
    <scope>NUCLEOTIDE SEQUENCE [LARGE SCALE GENOMIC DNA]</scope>
    <source>
        <strain evidence="2 3">CeCT 8812</strain>
    </source>
</reference>
<evidence type="ECO:0000313" key="2">
    <source>
        <dbReference type="EMBL" id="SPF29491.1"/>
    </source>
</evidence>
<name>A0A2R8AB98_9RHOB</name>
<protein>
    <submittedName>
        <fullName evidence="2">Uncharacterized protein</fullName>
    </submittedName>
</protein>
<feature type="transmembrane region" description="Helical" evidence="1">
    <location>
        <begin position="39"/>
        <end position="59"/>
    </location>
</feature>
<sequence length="65" mass="6948">MDKVLAFLRHPATALGAGIYLMAISFAWTFFGIAPGPLVIGSFLWVGGGMAVAAFFTLAERSEKR</sequence>
<gene>
    <name evidence="2" type="ORF">POI8812_01802</name>
</gene>
<organism evidence="2 3">
    <name type="scientific">Pontivivens insulae</name>
    <dbReference type="NCBI Taxonomy" id="1639689"/>
    <lineage>
        <taxon>Bacteria</taxon>
        <taxon>Pseudomonadati</taxon>
        <taxon>Pseudomonadota</taxon>
        <taxon>Alphaproteobacteria</taxon>
        <taxon>Rhodobacterales</taxon>
        <taxon>Paracoccaceae</taxon>
        <taxon>Pontivivens</taxon>
    </lineage>
</organism>
<keyword evidence="1" id="KW-0472">Membrane</keyword>
<dbReference type="Proteomes" id="UP000244932">
    <property type="component" value="Unassembled WGS sequence"/>
</dbReference>
<evidence type="ECO:0000256" key="1">
    <source>
        <dbReference type="SAM" id="Phobius"/>
    </source>
</evidence>
<dbReference type="OrthoDB" id="9970161at2"/>
<feature type="transmembrane region" description="Helical" evidence="1">
    <location>
        <begin position="12"/>
        <end position="33"/>
    </location>
</feature>
<keyword evidence="1" id="KW-0812">Transmembrane</keyword>
<keyword evidence="3" id="KW-1185">Reference proteome</keyword>
<dbReference type="EMBL" id="OMKW01000002">
    <property type="protein sequence ID" value="SPF29491.1"/>
    <property type="molecule type" value="Genomic_DNA"/>
</dbReference>
<proteinExistence type="predicted"/>
<evidence type="ECO:0000313" key="3">
    <source>
        <dbReference type="Proteomes" id="UP000244932"/>
    </source>
</evidence>
<keyword evidence="1" id="KW-1133">Transmembrane helix</keyword>
<accession>A0A2R8AB98</accession>
<dbReference type="AlphaFoldDB" id="A0A2R8AB98"/>
<dbReference type="RefSeq" id="WP_108782181.1">
    <property type="nucleotide sequence ID" value="NZ_OMKW01000002.1"/>
</dbReference>